<sequence>CSRILQPTRDGENTFEKESTFFSSMSFCFYEFLNSNILHRNTQRIIVYYAP</sequence>
<evidence type="ECO:0000313" key="2">
    <source>
        <dbReference type="Proteomes" id="UP000054337"/>
    </source>
</evidence>
<reference evidence="1 2" key="1">
    <citation type="journal article" date="2013" name="PLoS Genet.">
        <title>Comparative genome structure, secondary metabolite, and effector coding capacity across Cochliobolus pathogens.</title>
        <authorList>
            <person name="Condon B.J."/>
            <person name="Leng Y."/>
            <person name="Wu D."/>
            <person name="Bushley K.E."/>
            <person name="Ohm R.A."/>
            <person name="Otillar R."/>
            <person name="Martin J."/>
            <person name="Schackwitz W."/>
            <person name="Grimwood J."/>
            <person name="MohdZainudin N."/>
            <person name="Xue C."/>
            <person name="Wang R."/>
            <person name="Manning V.A."/>
            <person name="Dhillon B."/>
            <person name="Tu Z.J."/>
            <person name="Steffenson B.J."/>
            <person name="Salamov A."/>
            <person name="Sun H."/>
            <person name="Lowry S."/>
            <person name="LaButti K."/>
            <person name="Han J."/>
            <person name="Copeland A."/>
            <person name="Lindquist E."/>
            <person name="Barry K."/>
            <person name="Schmutz J."/>
            <person name="Baker S.E."/>
            <person name="Ciuffetti L.M."/>
            <person name="Grigoriev I.V."/>
            <person name="Zhong S."/>
            <person name="Turgeon B.G."/>
        </authorList>
    </citation>
    <scope>NUCLEOTIDE SEQUENCE [LARGE SCALE GENOMIC DNA]</scope>
    <source>
        <strain evidence="1 2">FI3</strain>
    </source>
</reference>
<organism evidence="1 2">
    <name type="scientific">Bipolaris victoriae (strain FI3)</name>
    <name type="common">Victoria blight of oats agent</name>
    <name type="synonym">Cochliobolus victoriae</name>
    <dbReference type="NCBI Taxonomy" id="930091"/>
    <lineage>
        <taxon>Eukaryota</taxon>
        <taxon>Fungi</taxon>
        <taxon>Dikarya</taxon>
        <taxon>Ascomycota</taxon>
        <taxon>Pezizomycotina</taxon>
        <taxon>Dothideomycetes</taxon>
        <taxon>Pleosporomycetidae</taxon>
        <taxon>Pleosporales</taxon>
        <taxon>Pleosporineae</taxon>
        <taxon>Pleosporaceae</taxon>
        <taxon>Bipolaris</taxon>
    </lineage>
</organism>
<gene>
    <name evidence="1" type="ORF">COCVIDRAFT_92633</name>
</gene>
<dbReference type="Proteomes" id="UP000054337">
    <property type="component" value="Unassembled WGS sequence"/>
</dbReference>
<dbReference type="RefSeq" id="XP_014559092.1">
    <property type="nucleotide sequence ID" value="XM_014703606.1"/>
</dbReference>
<name>W7ETU5_BIPV3</name>
<feature type="non-terminal residue" evidence="1">
    <location>
        <position position="1"/>
    </location>
</feature>
<keyword evidence="2" id="KW-1185">Reference proteome</keyword>
<accession>W7ETU5</accession>
<dbReference type="AlphaFoldDB" id="W7ETU5"/>
<dbReference type="GeneID" id="26259572"/>
<proteinExistence type="predicted"/>
<protein>
    <submittedName>
        <fullName evidence="1">Uncharacterized protein</fullName>
    </submittedName>
</protein>
<dbReference type="HOGENOM" id="CLU_3111832_0_0_1"/>
<evidence type="ECO:0000313" key="1">
    <source>
        <dbReference type="EMBL" id="EUN29485.1"/>
    </source>
</evidence>
<dbReference type="EMBL" id="KI968712">
    <property type="protein sequence ID" value="EUN29485.1"/>
    <property type="molecule type" value="Genomic_DNA"/>
</dbReference>